<dbReference type="NCBIfam" id="TIGR01329">
    <property type="entry name" value="cysta_beta_ly_E"/>
    <property type="match status" value="1"/>
</dbReference>
<comment type="cofactor">
    <cofactor evidence="1 9">
        <name>pyridoxal 5'-phosphate</name>
        <dbReference type="ChEBI" id="CHEBI:597326"/>
    </cofactor>
</comment>
<dbReference type="FunFam" id="3.40.640.10:FF:000009">
    <property type="entry name" value="Cystathionine gamma-synthase homolog"/>
    <property type="match status" value="1"/>
</dbReference>
<protein>
    <recommendedName>
        <fullName evidence="5">Cysteine-S-conjugate beta-lyase</fullName>
    </recommendedName>
</protein>
<evidence type="ECO:0000256" key="7">
    <source>
        <dbReference type="ARBA" id="ARBA00064715"/>
    </source>
</evidence>
<evidence type="ECO:0000256" key="3">
    <source>
        <dbReference type="ARBA" id="ARBA00022898"/>
    </source>
</evidence>
<sequence length="398" mass="41964">MPPKKLKLATLLAQGGVVDEDPLMASSPPIYQTATFKQPDPVAMGPYDYTRSGNPTRTAVEKQLAALEARTFVFTSGMAALATVTHLLSAGDHILAGDDLYGGTSRLLSSVAPRLGLEVTNVDACNPEAVARALRPGKTKLVMLESPTNPRLQVCDIRALSALAHGAGALVCVDNSILTPLYQRPLDLGADISMTSATKFANGHSDLMAGVLAVRDPALAQRIYFLQNSEGAGLAPHDCWLLARGLKTMALRMDRQVANARRIAAWLERAPLVRALAYPGLASHPGRAVHEAQATGPGSILSFRTGSVAASQAICRATRLFKVTVSFGGVGSLISMPCFMSHASIPAEVRAARGLPDDLIRISAGIEDIEDLLEDLEQAFQVATNLVAAETPVPASSS</sequence>
<evidence type="ECO:0000256" key="5">
    <source>
        <dbReference type="ARBA" id="ARBA00047213"/>
    </source>
</evidence>
<comment type="catalytic activity">
    <reaction evidence="6">
        <text>L,L-cystathionine + H2O = L-homocysteine + pyruvate + NH4(+)</text>
        <dbReference type="Rhea" id="RHEA:13965"/>
        <dbReference type="ChEBI" id="CHEBI:15361"/>
        <dbReference type="ChEBI" id="CHEBI:15377"/>
        <dbReference type="ChEBI" id="CHEBI:28938"/>
        <dbReference type="ChEBI" id="CHEBI:58161"/>
        <dbReference type="ChEBI" id="CHEBI:58199"/>
    </reaction>
    <physiologicalReaction direction="left-to-right" evidence="6">
        <dbReference type="Rhea" id="RHEA:13966"/>
    </physiologicalReaction>
</comment>
<accession>A0AAD9IL46</accession>
<evidence type="ECO:0000256" key="4">
    <source>
        <dbReference type="ARBA" id="ARBA00023239"/>
    </source>
</evidence>
<gene>
    <name evidence="11" type="ORF">QBZ16_001937</name>
</gene>
<comment type="caution">
    <text evidence="11">The sequence shown here is derived from an EMBL/GenBank/DDBJ whole genome shotgun (WGS) entry which is preliminary data.</text>
</comment>
<keyword evidence="12" id="KW-1185">Reference proteome</keyword>
<dbReference type="InterPro" id="IPR015424">
    <property type="entry name" value="PyrdxlP-dep_Trfase"/>
</dbReference>
<dbReference type="InterPro" id="IPR015422">
    <property type="entry name" value="PyrdxlP-dep_Trfase_small"/>
</dbReference>
<dbReference type="PANTHER" id="PTHR11808:SF50">
    <property type="entry name" value="CYSTATHIONINE BETA-LYASE"/>
    <property type="match status" value="1"/>
</dbReference>
<dbReference type="EMBL" id="JASFZW010000002">
    <property type="protein sequence ID" value="KAK2079543.1"/>
    <property type="molecule type" value="Genomic_DNA"/>
</dbReference>
<dbReference type="InterPro" id="IPR006238">
    <property type="entry name" value="Cys_b_lyase_euk"/>
</dbReference>
<dbReference type="PANTHER" id="PTHR11808">
    <property type="entry name" value="TRANS-SULFURATION ENZYME FAMILY MEMBER"/>
    <property type="match status" value="1"/>
</dbReference>
<comment type="similarity">
    <text evidence="2 9">Belongs to the trans-sulfuration enzymes family.</text>
</comment>
<dbReference type="GO" id="GO:0005737">
    <property type="term" value="C:cytoplasm"/>
    <property type="evidence" value="ECO:0007669"/>
    <property type="project" value="TreeGrafter"/>
</dbReference>
<organism evidence="11 12">
    <name type="scientific">Prototheca wickerhamii</name>
    <dbReference type="NCBI Taxonomy" id="3111"/>
    <lineage>
        <taxon>Eukaryota</taxon>
        <taxon>Viridiplantae</taxon>
        <taxon>Chlorophyta</taxon>
        <taxon>core chlorophytes</taxon>
        <taxon>Trebouxiophyceae</taxon>
        <taxon>Chlorellales</taxon>
        <taxon>Chlorellaceae</taxon>
        <taxon>Prototheca</taxon>
    </lineage>
</organism>
<comment type="subunit">
    <text evidence="7">Forms homodimers. May form homotetramers from two homodimers.</text>
</comment>
<evidence type="ECO:0000256" key="9">
    <source>
        <dbReference type="RuleBase" id="RU362118"/>
    </source>
</evidence>
<evidence type="ECO:0000313" key="12">
    <source>
        <dbReference type="Proteomes" id="UP001255856"/>
    </source>
</evidence>
<dbReference type="Gene3D" id="3.40.640.10">
    <property type="entry name" value="Type I PLP-dependent aspartate aminotransferase-like (Major domain)"/>
    <property type="match status" value="1"/>
</dbReference>
<dbReference type="GO" id="GO:0047804">
    <property type="term" value="F:cysteine-S-conjugate beta-lyase activity"/>
    <property type="evidence" value="ECO:0007669"/>
    <property type="project" value="InterPro"/>
</dbReference>
<dbReference type="Proteomes" id="UP001255856">
    <property type="component" value="Unassembled WGS sequence"/>
</dbReference>
<dbReference type="Pfam" id="PF01053">
    <property type="entry name" value="Cys_Met_Meta_PP"/>
    <property type="match status" value="1"/>
</dbReference>
<dbReference type="PIRSF" id="PIRSF001434">
    <property type="entry name" value="CGS"/>
    <property type="match status" value="1"/>
</dbReference>
<name>A0AAD9IL46_PROWI</name>
<dbReference type="AlphaFoldDB" id="A0AAD9IL46"/>
<dbReference type="SUPFAM" id="SSF53383">
    <property type="entry name" value="PLP-dependent transferases"/>
    <property type="match status" value="1"/>
</dbReference>
<evidence type="ECO:0000256" key="10">
    <source>
        <dbReference type="SAM" id="Coils"/>
    </source>
</evidence>
<feature type="coiled-coil region" evidence="10">
    <location>
        <begin position="359"/>
        <end position="386"/>
    </location>
</feature>
<evidence type="ECO:0000256" key="1">
    <source>
        <dbReference type="ARBA" id="ARBA00001933"/>
    </source>
</evidence>
<proteinExistence type="inferred from homology"/>
<dbReference type="FunFam" id="3.90.1150.10:FF:000033">
    <property type="entry name" value="Cystathionine gamma-synthase"/>
    <property type="match status" value="1"/>
</dbReference>
<evidence type="ECO:0000256" key="2">
    <source>
        <dbReference type="ARBA" id="ARBA00009077"/>
    </source>
</evidence>
<dbReference type="InterPro" id="IPR000277">
    <property type="entry name" value="Cys/Met-Metab_PyrdxlP-dep_enz"/>
</dbReference>
<dbReference type="Gene3D" id="3.90.1150.10">
    <property type="entry name" value="Aspartate Aminotransferase, domain 1"/>
    <property type="match status" value="1"/>
</dbReference>
<evidence type="ECO:0000256" key="6">
    <source>
        <dbReference type="ARBA" id="ARBA00052283"/>
    </source>
</evidence>
<dbReference type="GO" id="GO:0019346">
    <property type="term" value="P:transsulfuration"/>
    <property type="evidence" value="ECO:0007669"/>
    <property type="project" value="InterPro"/>
</dbReference>
<dbReference type="GO" id="GO:0071266">
    <property type="term" value="P:'de novo' L-methionine biosynthetic process"/>
    <property type="evidence" value="ECO:0007669"/>
    <property type="project" value="InterPro"/>
</dbReference>
<evidence type="ECO:0000256" key="8">
    <source>
        <dbReference type="PIRSR" id="PIRSR001434-2"/>
    </source>
</evidence>
<feature type="modified residue" description="N6-(pyridoxal phosphate)lysine" evidence="8">
    <location>
        <position position="199"/>
    </location>
</feature>
<dbReference type="CDD" id="cd00614">
    <property type="entry name" value="CGS_like"/>
    <property type="match status" value="1"/>
</dbReference>
<dbReference type="GO" id="GO:0030170">
    <property type="term" value="F:pyridoxal phosphate binding"/>
    <property type="evidence" value="ECO:0007669"/>
    <property type="project" value="InterPro"/>
</dbReference>
<keyword evidence="4" id="KW-0456">Lyase</keyword>
<reference evidence="11" key="1">
    <citation type="submission" date="2021-01" db="EMBL/GenBank/DDBJ databases">
        <authorList>
            <person name="Eckstrom K.M.E."/>
        </authorList>
    </citation>
    <scope>NUCLEOTIDE SEQUENCE</scope>
    <source>
        <strain evidence="11">UVCC 0001</strain>
    </source>
</reference>
<keyword evidence="10" id="KW-0175">Coiled coil</keyword>
<keyword evidence="3 8" id="KW-0663">Pyridoxal phosphate</keyword>
<evidence type="ECO:0000313" key="11">
    <source>
        <dbReference type="EMBL" id="KAK2079543.1"/>
    </source>
</evidence>
<dbReference type="InterPro" id="IPR015421">
    <property type="entry name" value="PyrdxlP-dep_Trfase_major"/>
</dbReference>